<accession>A0A5J4PJ71</accession>
<feature type="non-terminal residue" evidence="1">
    <location>
        <position position="1"/>
    </location>
</feature>
<comment type="caution">
    <text evidence="1">The sequence shown here is derived from an EMBL/GenBank/DDBJ whole genome shotgun (WGS) entry which is preliminary data.</text>
</comment>
<evidence type="ECO:0000313" key="1">
    <source>
        <dbReference type="EMBL" id="KAA6308851.1"/>
    </source>
</evidence>
<proteinExistence type="predicted"/>
<sequence length="92" mass="10836">VVIPLIVDEKNATFILAALKKLINQVYVNNIRGDGETGFKANHFNDRSCSGKHKRLPHPKYFQRQRANQYAAILEHQWLWLYLRLMVLRQAF</sequence>
<evidence type="ECO:0000313" key="2">
    <source>
        <dbReference type="Proteomes" id="UP000324800"/>
    </source>
</evidence>
<dbReference type="EMBL" id="SNRW01050622">
    <property type="protein sequence ID" value="KAA6308851.1"/>
    <property type="molecule type" value="Genomic_DNA"/>
</dbReference>
<protein>
    <submittedName>
        <fullName evidence="1">Uncharacterized protein</fullName>
    </submittedName>
</protein>
<dbReference type="AlphaFoldDB" id="A0A5J4PJ71"/>
<reference evidence="1 2" key="1">
    <citation type="submission" date="2019-03" db="EMBL/GenBank/DDBJ databases">
        <title>Single cell metagenomics reveals metabolic interactions within the superorganism composed of flagellate Streblomastix strix and complex community of Bacteroidetes bacteria on its surface.</title>
        <authorList>
            <person name="Treitli S.C."/>
            <person name="Kolisko M."/>
            <person name="Husnik F."/>
            <person name="Keeling P."/>
            <person name="Hampl V."/>
        </authorList>
    </citation>
    <scope>NUCLEOTIDE SEQUENCE [LARGE SCALE GENOMIC DNA]</scope>
    <source>
        <strain evidence="1">ST1C</strain>
    </source>
</reference>
<gene>
    <name evidence="1" type="ORF">EZS28_056613</name>
</gene>
<organism evidence="1 2">
    <name type="scientific">Streblomastix strix</name>
    <dbReference type="NCBI Taxonomy" id="222440"/>
    <lineage>
        <taxon>Eukaryota</taxon>
        <taxon>Metamonada</taxon>
        <taxon>Preaxostyla</taxon>
        <taxon>Oxymonadida</taxon>
        <taxon>Streblomastigidae</taxon>
        <taxon>Streblomastix</taxon>
    </lineage>
</organism>
<dbReference type="Proteomes" id="UP000324800">
    <property type="component" value="Unassembled WGS sequence"/>
</dbReference>
<name>A0A5J4PJ71_9EUKA</name>